<dbReference type="Pfam" id="PF03992">
    <property type="entry name" value="ABM"/>
    <property type="match status" value="1"/>
</dbReference>
<name>A0ABV5NTA5_9ACTN</name>
<evidence type="ECO:0000313" key="3">
    <source>
        <dbReference type="Proteomes" id="UP001589568"/>
    </source>
</evidence>
<dbReference type="Gene3D" id="3.30.70.100">
    <property type="match status" value="1"/>
</dbReference>
<dbReference type="RefSeq" id="WP_345388904.1">
    <property type="nucleotide sequence ID" value="NZ_BAAAXS010000001.1"/>
</dbReference>
<dbReference type="SUPFAM" id="SSF54909">
    <property type="entry name" value="Dimeric alpha+beta barrel"/>
    <property type="match status" value="1"/>
</dbReference>
<protein>
    <submittedName>
        <fullName evidence="2">Antibiotic biosynthesis monooxygenase</fullName>
    </submittedName>
</protein>
<sequence>MSVLRIVRFTADPADADQILARRADLISAVRARFPGLSETRLMRPDERTWVDSWVWESQAALEAVVAVAHDLPEAGPAFALVKDPTSEEGEIIDER</sequence>
<dbReference type="EMBL" id="JBHMCF010000034">
    <property type="protein sequence ID" value="MFB9473532.1"/>
    <property type="molecule type" value="Genomic_DNA"/>
</dbReference>
<proteinExistence type="predicted"/>
<dbReference type="Proteomes" id="UP001589568">
    <property type="component" value="Unassembled WGS sequence"/>
</dbReference>
<dbReference type="GO" id="GO:0004497">
    <property type="term" value="F:monooxygenase activity"/>
    <property type="evidence" value="ECO:0007669"/>
    <property type="project" value="UniProtKB-KW"/>
</dbReference>
<keyword evidence="3" id="KW-1185">Reference proteome</keyword>
<gene>
    <name evidence="2" type="ORF">ACFFR3_28900</name>
</gene>
<reference evidence="2 3" key="1">
    <citation type="submission" date="2024-09" db="EMBL/GenBank/DDBJ databases">
        <authorList>
            <person name="Sun Q."/>
            <person name="Mori K."/>
        </authorList>
    </citation>
    <scope>NUCLEOTIDE SEQUENCE [LARGE SCALE GENOMIC DNA]</scope>
    <source>
        <strain evidence="2 3">JCM 3324</strain>
    </source>
</reference>
<keyword evidence="2" id="KW-0503">Monooxygenase</keyword>
<organism evidence="2 3">
    <name type="scientific">Nonomuraea salmonea</name>
    <dbReference type="NCBI Taxonomy" id="46181"/>
    <lineage>
        <taxon>Bacteria</taxon>
        <taxon>Bacillati</taxon>
        <taxon>Actinomycetota</taxon>
        <taxon>Actinomycetes</taxon>
        <taxon>Streptosporangiales</taxon>
        <taxon>Streptosporangiaceae</taxon>
        <taxon>Nonomuraea</taxon>
    </lineage>
</organism>
<dbReference type="InterPro" id="IPR011008">
    <property type="entry name" value="Dimeric_a/b-barrel"/>
</dbReference>
<comment type="caution">
    <text evidence="2">The sequence shown here is derived from an EMBL/GenBank/DDBJ whole genome shotgun (WGS) entry which is preliminary data.</text>
</comment>
<evidence type="ECO:0000259" key="1">
    <source>
        <dbReference type="Pfam" id="PF03992"/>
    </source>
</evidence>
<feature type="domain" description="ABM" evidence="1">
    <location>
        <begin position="4"/>
        <end position="64"/>
    </location>
</feature>
<accession>A0ABV5NTA5</accession>
<keyword evidence="2" id="KW-0560">Oxidoreductase</keyword>
<evidence type="ECO:0000313" key="2">
    <source>
        <dbReference type="EMBL" id="MFB9473532.1"/>
    </source>
</evidence>
<dbReference type="InterPro" id="IPR007138">
    <property type="entry name" value="ABM_dom"/>
</dbReference>